<dbReference type="Proteomes" id="UP001163846">
    <property type="component" value="Unassembled WGS sequence"/>
</dbReference>
<feature type="compositionally biased region" description="Polar residues" evidence="1">
    <location>
        <begin position="151"/>
        <end position="173"/>
    </location>
</feature>
<gene>
    <name evidence="3" type="ORF">F5878DRAFT_58488</name>
</gene>
<organism evidence="3 4">
    <name type="scientific">Lentinula raphanica</name>
    <dbReference type="NCBI Taxonomy" id="153919"/>
    <lineage>
        <taxon>Eukaryota</taxon>
        <taxon>Fungi</taxon>
        <taxon>Dikarya</taxon>
        <taxon>Basidiomycota</taxon>
        <taxon>Agaricomycotina</taxon>
        <taxon>Agaricomycetes</taxon>
        <taxon>Agaricomycetidae</taxon>
        <taxon>Agaricales</taxon>
        <taxon>Marasmiineae</taxon>
        <taxon>Omphalotaceae</taxon>
        <taxon>Lentinula</taxon>
    </lineage>
</organism>
<sequence>MILSRFTSTAMFFAAFGMAVLALPVPNDVISTLPSAIDVHVQAESPAATRREIFMSKRMDQNPQVTTHPSSSPTPPATLEPPVVAPAPPSGFPTKARIQALEPPVEPPAPPTSYQWNKGSASNTRVDSVQVPAGSTDNQHVTQPLAVVHPVSSSPKQAPQGQHSTANAKSQPSWIPAAIHGNPNPGKKTFEEWNQKYSDKVVNTRNNKLYKLKRKPDQSERFGLSQKMAFIERSDFYRNAKKPVQDHLQKLYTAVKGISRTIPDLKLFNAYFILATRL</sequence>
<evidence type="ECO:0000256" key="1">
    <source>
        <dbReference type="SAM" id="MobiDB-lite"/>
    </source>
</evidence>
<evidence type="ECO:0000256" key="2">
    <source>
        <dbReference type="SAM" id="SignalP"/>
    </source>
</evidence>
<evidence type="ECO:0000313" key="4">
    <source>
        <dbReference type="Proteomes" id="UP001163846"/>
    </source>
</evidence>
<protein>
    <submittedName>
        <fullName evidence="3">Uncharacterized protein</fullName>
    </submittedName>
</protein>
<feature type="signal peptide" evidence="2">
    <location>
        <begin position="1"/>
        <end position="22"/>
    </location>
</feature>
<dbReference type="AlphaFoldDB" id="A0AA38NW27"/>
<evidence type="ECO:0000313" key="3">
    <source>
        <dbReference type="EMBL" id="KAJ3831680.1"/>
    </source>
</evidence>
<comment type="caution">
    <text evidence="3">The sequence shown here is derived from an EMBL/GenBank/DDBJ whole genome shotgun (WGS) entry which is preliminary data.</text>
</comment>
<name>A0AA38NW27_9AGAR</name>
<feature type="region of interest" description="Disordered" evidence="1">
    <location>
        <begin position="150"/>
        <end position="186"/>
    </location>
</feature>
<feature type="compositionally biased region" description="Polar residues" evidence="1">
    <location>
        <begin position="112"/>
        <end position="137"/>
    </location>
</feature>
<feature type="region of interest" description="Disordered" evidence="1">
    <location>
        <begin position="59"/>
        <end position="137"/>
    </location>
</feature>
<dbReference type="EMBL" id="MU807302">
    <property type="protein sequence ID" value="KAJ3831680.1"/>
    <property type="molecule type" value="Genomic_DNA"/>
</dbReference>
<keyword evidence="2" id="KW-0732">Signal</keyword>
<accession>A0AA38NW27</accession>
<keyword evidence="4" id="KW-1185">Reference proteome</keyword>
<feature type="compositionally biased region" description="Pro residues" evidence="1">
    <location>
        <begin position="72"/>
        <end position="91"/>
    </location>
</feature>
<proteinExistence type="predicted"/>
<reference evidence="3" key="1">
    <citation type="submission" date="2022-08" db="EMBL/GenBank/DDBJ databases">
        <authorList>
            <consortium name="DOE Joint Genome Institute"/>
            <person name="Min B."/>
            <person name="Riley R."/>
            <person name="Sierra-Patev S."/>
            <person name="Naranjo-Ortiz M."/>
            <person name="Looney B."/>
            <person name="Konkel Z."/>
            <person name="Slot J.C."/>
            <person name="Sakamoto Y."/>
            <person name="Steenwyk J.L."/>
            <person name="Rokas A."/>
            <person name="Carro J."/>
            <person name="Camarero S."/>
            <person name="Ferreira P."/>
            <person name="Molpeceres G."/>
            <person name="Ruiz-Duenas F.J."/>
            <person name="Serrano A."/>
            <person name="Henrissat B."/>
            <person name="Drula E."/>
            <person name="Hughes K.W."/>
            <person name="Mata J.L."/>
            <person name="Ishikawa N.K."/>
            <person name="Vargas-Isla R."/>
            <person name="Ushijima S."/>
            <person name="Smith C.A."/>
            <person name="Ahrendt S."/>
            <person name="Andreopoulos W."/>
            <person name="He G."/>
            <person name="Labutti K."/>
            <person name="Lipzen A."/>
            <person name="Ng V."/>
            <person name="Sandor L."/>
            <person name="Barry K."/>
            <person name="Martinez A.T."/>
            <person name="Xiao Y."/>
            <person name="Gibbons J.G."/>
            <person name="Terashima K."/>
            <person name="Hibbett D.S."/>
            <person name="Grigoriev I.V."/>
        </authorList>
    </citation>
    <scope>NUCLEOTIDE SEQUENCE</scope>
    <source>
        <strain evidence="3">TFB9207</strain>
    </source>
</reference>
<feature type="chain" id="PRO_5041454580" evidence="2">
    <location>
        <begin position="23"/>
        <end position="278"/>
    </location>
</feature>